<comment type="caution">
    <text evidence="1">The sequence shown here is derived from an EMBL/GenBank/DDBJ whole genome shotgun (WGS) entry which is preliminary data.</text>
</comment>
<dbReference type="RefSeq" id="WP_037288627.1">
    <property type="nucleotide sequence ID" value="NZ_JEOB01000003.1"/>
</dbReference>
<accession>A0A011UEX7</accession>
<dbReference type="EMBL" id="JEOB01000003">
    <property type="protein sequence ID" value="EXM39184.1"/>
    <property type="molecule type" value="Genomic_DNA"/>
</dbReference>
<name>A0A011UEX7_RUMAL</name>
<dbReference type="PATRIC" id="fig|1341156.4.peg.2427"/>
<dbReference type="OrthoDB" id="1821883at2"/>
<reference evidence="1 2" key="1">
    <citation type="submission" date="2013-06" db="EMBL/GenBank/DDBJ databases">
        <title>Rumen cellulosomics: divergent fiber-degrading strategies revealed by comparative genome-wide analysis of six Ruminococcal strains.</title>
        <authorList>
            <person name="Dassa B."/>
            <person name="Borovok I."/>
            <person name="Lamed R."/>
            <person name="Flint H."/>
            <person name="Yeoman C.J."/>
            <person name="White B."/>
            <person name="Bayer E.A."/>
        </authorList>
    </citation>
    <scope>NUCLEOTIDE SEQUENCE [LARGE SCALE GENOMIC DNA]</scope>
    <source>
        <strain evidence="1 2">SY3</strain>
    </source>
</reference>
<gene>
    <name evidence="1" type="ORF">RASY3_12450</name>
</gene>
<dbReference type="AlphaFoldDB" id="A0A011UEX7"/>
<evidence type="ECO:0000313" key="2">
    <source>
        <dbReference type="Proteomes" id="UP000021369"/>
    </source>
</evidence>
<proteinExistence type="predicted"/>
<sequence>MDEIQKVDVVKCDKGHLYAANEYKSCPYCKVYEKKKEEEAQRLRAVKSRELHVNTRWENFCIWFEDHFGTLFSVIWTTLKIITAPLRFIAKSGHENRYGEWYRGTSRSEQDRWLR</sequence>
<protein>
    <submittedName>
        <fullName evidence="1">Uncharacterized protein</fullName>
    </submittedName>
</protein>
<evidence type="ECO:0000313" key="1">
    <source>
        <dbReference type="EMBL" id="EXM39184.1"/>
    </source>
</evidence>
<dbReference type="Proteomes" id="UP000021369">
    <property type="component" value="Unassembled WGS sequence"/>
</dbReference>
<keyword evidence="2" id="KW-1185">Reference proteome</keyword>
<organism evidence="1 2">
    <name type="scientific">Ruminococcus albus SY3</name>
    <dbReference type="NCBI Taxonomy" id="1341156"/>
    <lineage>
        <taxon>Bacteria</taxon>
        <taxon>Bacillati</taxon>
        <taxon>Bacillota</taxon>
        <taxon>Clostridia</taxon>
        <taxon>Eubacteriales</taxon>
        <taxon>Oscillospiraceae</taxon>
        <taxon>Ruminococcus</taxon>
    </lineage>
</organism>